<dbReference type="Proteomes" id="UP000256718">
    <property type="component" value="Unassembled WGS sequence"/>
</dbReference>
<dbReference type="EMBL" id="QHGZ01000144">
    <property type="protein sequence ID" value="RDY82109.1"/>
    <property type="molecule type" value="Genomic_DNA"/>
</dbReference>
<evidence type="ECO:0000313" key="2">
    <source>
        <dbReference type="Proteomes" id="UP000256718"/>
    </source>
</evidence>
<comment type="caution">
    <text evidence="1">The sequence shown here is derived from an EMBL/GenBank/DDBJ whole genome shotgun (WGS) entry which is preliminary data.</text>
</comment>
<accession>A0A7Z6RCA5</accession>
<feature type="non-terminal residue" evidence="1">
    <location>
        <position position="1"/>
    </location>
</feature>
<protein>
    <submittedName>
        <fullName evidence="1">DUF2304 domain-containing protein</fullName>
    </submittedName>
</protein>
<proteinExistence type="predicted"/>
<name>A0A7Z6RCA5_STRAG</name>
<gene>
    <name evidence="1" type="ORF">C4618_05720</name>
</gene>
<sequence>SNTKRDEQIKRLIQEVSLLKKEIEDSTLDE</sequence>
<organism evidence="1 2">
    <name type="scientific">Streptococcus agalactiae</name>
    <dbReference type="NCBI Taxonomy" id="1311"/>
    <lineage>
        <taxon>Bacteria</taxon>
        <taxon>Bacillati</taxon>
        <taxon>Bacillota</taxon>
        <taxon>Bacilli</taxon>
        <taxon>Lactobacillales</taxon>
        <taxon>Streptococcaceae</taxon>
        <taxon>Streptococcus</taxon>
    </lineage>
</organism>
<dbReference type="AlphaFoldDB" id="A0A7Z6RCA5"/>
<evidence type="ECO:0000313" key="1">
    <source>
        <dbReference type="EMBL" id="RDY82109.1"/>
    </source>
</evidence>
<reference evidence="1 2" key="1">
    <citation type="journal article" date="2018" name="Emerg. Microbes Infect.">
        <title>Phenotypic and molecular analysis of nontypeable Group B streptococci: identification of cps2a and hybrid cps2a/cps5 Group B streptococcal capsule gene clusters.</title>
        <authorList>
            <person name="Alhhazmi A."/>
            <person name="Tyrrell G.J."/>
        </authorList>
    </citation>
    <scope>NUCLEOTIDE SEQUENCE [LARGE SCALE GENOMIC DNA]</scope>
    <source>
        <strain evidence="1 2">PLGBS17</strain>
    </source>
</reference>